<dbReference type="GO" id="GO:0006826">
    <property type="term" value="P:iron ion transport"/>
    <property type="evidence" value="ECO:0007669"/>
    <property type="project" value="UniProtKB-KW"/>
</dbReference>
<dbReference type="AlphaFoldDB" id="A0A4Q6Y2F3"/>
<keyword evidence="3 11" id="KW-1134">Transmembrane beta strand</keyword>
<evidence type="ECO:0000259" key="15">
    <source>
        <dbReference type="Pfam" id="PF00593"/>
    </source>
</evidence>
<keyword evidence="7" id="KW-0406">Ion transport</keyword>
<dbReference type="InterPro" id="IPR036942">
    <property type="entry name" value="Beta-barrel_TonB_sf"/>
</dbReference>
<proteinExistence type="inferred from homology"/>
<evidence type="ECO:0000256" key="7">
    <source>
        <dbReference type="ARBA" id="ARBA00023065"/>
    </source>
</evidence>
<dbReference type="PANTHER" id="PTHR32552:SF81">
    <property type="entry name" value="TONB-DEPENDENT OUTER MEMBRANE RECEPTOR"/>
    <property type="match status" value="1"/>
</dbReference>
<dbReference type="InterPro" id="IPR039426">
    <property type="entry name" value="TonB-dep_rcpt-like"/>
</dbReference>
<evidence type="ECO:0000256" key="10">
    <source>
        <dbReference type="ARBA" id="ARBA00023237"/>
    </source>
</evidence>
<evidence type="ECO:0000256" key="13">
    <source>
        <dbReference type="SAM" id="MobiDB-lite"/>
    </source>
</evidence>
<evidence type="ECO:0000256" key="9">
    <source>
        <dbReference type="ARBA" id="ARBA00023136"/>
    </source>
</evidence>
<keyword evidence="8 12" id="KW-0798">TonB box</keyword>
<dbReference type="InterPro" id="IPR000531">
    <property type="entry name" value="Beta-barrel_TonB"/>
</dbReference>
<dbReference type="Pfam" id="PF07715">
    <property type="entry name" value="Plug"/>
    <property type="match status" value="1"/>
</dbReference>
<keyword evidence="14" id="KW-0732">Signal</keyword>
<evidence type="ECO:0000313" key="17">
    <source>
        <dbReference type="EMBL" id="RZF63256.1"/>
    </source>
</evidence>
<feature type="compositionally biased region" description="Low complexity" evidence="13">
    <location>
        <begin position="36"/>
        <end position="54"/>
    </location>
</feature>
<dbReference type="OrthoDB" id="9760333at2"/>
<keyword evidence="17" id="KW-0675">Receptor</keyword>
<keyword evidence="5 11" id="KW-0812">Transmembrane</keyword>
<gene>
    <name evidence="17" type="ORF">EWE75_17070</name>
</gene>
<sequence>MADYTAFGDDRAKRRWHLVAGLLAATALASPAHAALAESAPATPEAPAQPAASSNDTGGDIVVTAQRREESVSRVPISIATYSRELMDREGIRRIDDIARLTPALRFTQTSGVTGNNSSNIVLRGVASDVGSSTTAIYIDDTPIQIRNVGYFGGNPYPRVFDLERVEVLRGPQGTLFGAGAEGGAVRFITPQPDADAFHMYSRAEVSTTKNGAMSGEAGLAVGGPVTSTLSIRASGWYRRDGGYIDQVTPQTNTVIAKDINSERTYATKVALTWKPIDGLSLTPAIYYQKIESNARSNYWEGYGNASDSDYKTGVYQPEPTSDGFTLSSFKAQYDFGHISFISNTSYFDRQQNQTLNYLNYFSFLRSGSPFGTYANKQASNADDFLKTRQRNFVQEARLQSYDNRLIDWTAGVYYARTIQYFTNYTASGRIPGMLVNGFKQYAGKYSFVELLSARDRQIAGYASVDIKPVAKLKITLAARYTHNDFTFIDTRDGPTNSGVRTTLTQSQSEGAWTPRFNVSYQLDANNLLYATASKGFRPGGAQPQVNPEFCANDLKTLGLTTSPSGYKSDSLWSYEAGSKNKLFGGKVNLDLNGYYIKWKNIQQSLRLPTCSFSFISNLGSATGKGAEVSVSVQPVPGVTIGGNVGYTRMTYDENIFGGNGLLLRAKDQRIGGPLWSGLVYGQVDRPISENVNGYARVDYSFASKNIQSAISGTFGYDSGLYALNGTNFVSARLGARVKGLDISLFVDNLTDSHDVLARNHDGAGSSLYYDQSFRPRTFGLTGQFRY</sequence>
<comment type="subcellular location">
    <subcellularLocation>
        <location evidence="1 11">Cell outer membrane</location>
        <topology evidence="1 11">Multi-pass membrane protein</topology>
    </subcellularLocation>
</comment>
<dbReference type="RefSeq" id="WP_130159313.1">
    <property type="nucleotide sequence ID" value="NZ_SGIS01000029.1"/>
</dbReference>
<evidence type="ECO:0000256" key="4">
    <source>
        <dbReference type="ARBA" id="ARBA00022496"/>
    </source>
</evidence>
<dbReference type="InterPro" id="IPR012910">
    <property type="entry name" value="Plug_dom"/>
</dbReference>
<protein>
    <submittedName>
        <fullName evidence="17">TonB-dependent receptor</fullName>
    </submittedName>
</protein>
<feature type="chain" id="PRO_5020857633" evidence="14">
    <location>
        <begin position="35"/>
        <end position="787"/>
    </location>
</feature>
<keyword evidence="9 11" id="KW-0472">Membrane</keyword>
<keyword evidence="2 11" id="KW-0813">Transport</keyword>
<keyword evidence="6" id="KW-0408">Iron</keyword>
<comment type="similarity">
    <text evidence="11 12">Belongs to the TonB-dependent receptor family.</text>
</comment>
<reference evidence="17 18" key="1">
    <citation type="submission" date="2019-02" db="EMBL/GenBank/DDBJ databases">
        <authorList>
            <person name="Li Y."/>
        </authorList>
    </citation>
    <scope>NUCLEOTIDE SEQUENCE [LARGE SCALE GENOMIC DNA]</scope>
    <source>
        <strain evidence="17 18">3-7</strain>
    </source>
</reference>
<evidence type="ECO:0000256" key="3">
    <source>
        <dbReference type="ARBA" id="ARBA00022452"/>
    </source>
</evidence>
<dbReference type="GO" id="GO:0009279">
    <property type="term" value="C:cell outer membrane"/>
    <property type="evidence" value="ECO:0007669"/>
    <property type="project" value="UniProtKB-SubCell"/>
</dbReference>
<evidence type="ECO:0000313" key="18">
    <source>
        <dbReference type="Proteomes" id="UP000292085"/>
    </source>
</evidence>
<dbReference type="Gene3D" id="2.40.170.20">
    <property type="entry name" value="TonB-dependent receptor, beta-barrel domain"/>
    <property type="match status" value="1"/>
</dbReference>
<evidence type="ECO:0000256" key="14">
    <source>
        <dbReference type="SAM" id="SignalP"/>
    </source>
</evidence>
<evidence type="ECO:0000256" key="8">
    <source>
        <dbReference type="ARBA" id="ARBA00023077"/>
    </source>
</evidence>
<dbReference type="PROSITE" id="PS52016">
    <property type="entry name" value="TONB_DEPENDENT_REC_3"/>
    <property type="match status" value="1"/>
</dbReference>
<evidence type="ECO:0000256" key="6">
    <source>
        <dbReference type="ARBA" id="ARBA00023004"/>
    </source>
</evidence>
<comment type="caution">
    <text evidence="17">The sequence shown here is derived from an EMBL/GenBank/DDBJ whole genome shotgun (WGS) entry which is preliminary data.</text>
</comment>
<dbReference type="Pfam" id="PF00593">
    <property type="entry name" value="TonB_dep_Rec_b-barrel"/>
    <property type="match status" value="1"/>
</dbReference>
<feature type="domain" description="TonB-dependent receptor plug" evidence="16">
    <location>
        <begin position="72"/>
        <end position="185"/>
    </location>
</feature>
<dbReference type="Proteomes" id="UP000292085">
    <property type="component" value="Unassembled WGS sequence"/>
</dbReference>
<dbReference type="SUPFAM" id="SSF56935">
    <property type="entry name" value="Porins"/>
    <property type="match status" value="1"/>
</dbReference>
<evidence type="ECO:0000256" key="2">
    <source>
        <dbReference type="ARBA" id="ARBA00022448"/>
    </source>
</evidence>
<feature type="region of interest" description="Disordered" evidence="13">
    <location>
        <begin position="36"/>
        <end position="58"/>
    </location>
</feature>
<organism evidence="17 18">
    <name type="scientific">Sphingomonas populi</name>
    <dbReference type="NCBI Taxonomy" id="2484750"/>
    <lineage>
        <taxon>Bacteria</taxon>
        <taxon>Pseudomonadati</taxon>
        <taxon>Pseudomonadota</taxon>
        <taxon>Alphaproteobacteria</taxon>
        <taxon>Sphingomonadales</taxon>
        <taxon>Sphingomonadaceae</taxon>
        <taxon>Sphingomonas</taxon>
    </lineage>
</organism>
<keyword evidence="18" id="KW-1185">Reference proteome</keyword>
<keyword evidence="10 11" id="KW-0998">Cell outer membrane</keyword>
<dbReference type="EMBL" id="SGIS01000029">
    <property type="protein sequence ID" value="RZF63256.1"/>
    <property type="molecule type" value="Genomic_DNA"/>
</dbReference>
<evidence type="ECO:0000256" key="11">
    <source>
        <dbReference type="PROSITE-ProRule" id="PRU01360"/>
    </source>
</evidence>
<dbReference type="PANTHER" id="PTHR32552">
    <property type="entry name" value="FERRICHROME IRON RECEPTOR-RELATED"/>
    <property type="match status" value="1"/>
</dbReference>
<feature type="signal peptide" evidence="14">
    <location>
        <begin position="1"/>
        <end position="34"/>
    </location>
</feature>
<accession>A0A4Q6Y2F3</accession>
<evidence type="ECO:0000256" key="12">
    <source>
        <dbReference type="RuleBase" id="RU003357"/>
    </source>
</evidence>
<name>A0A4Q6Y2F3_9SPHN</name>
<keyword evidence="4" id="KW-0410">Iron transport</keyword>
<feature type="domain" description="TonB-dependent receptor-like beta-barrel" evidence="15">
    <location>
        <begin position="297"/>
        <end position="750"/>
    </location>
</feature>
<evidence type="ECO:0000259" key="16">
    <source>
        <dbReference type="Pfam" id="PF07715"/>
    </source>
</evidence>
<evidence type="ECO:0000256" key="5">
    <source>
        <dbReference type="ARBA" id="ARBA00022692"/>
    </source>
</evidence>
<evidence type="ECO:0000256" key="1">
    <source>
        <dbReference type="ARBA" id="ARBA00004571"/>
    </source>
</evidence>